<gene>
    <name evidence="3" type="ORF">SAMN04487966_10121</name>
</gene>
<proteinExistence type="predicted"/>
<dbReference type="Proteomes" id="UP000198881">
    <property type="component" value="Unassembled WGS sequence"/>
</dbReference>
<feature type="region of interest" description="Disordered" evidence="1">
    <location>
        <begin position="133"/>
        <end position="169"/>
    </location>
</feature>
<evidence type="ECO:0000259" key="2">
    <source>
        <dbReference type="SMART" id="SM00507"/>
    </source>
</evidence>
<organism evidence="3 4">
    <name type="scientific">Micrococcus terreus</name>
    <dbReference type="NCBI Taxonomy" id="574650"/>
    <lineage>
        <taxon>Bacteria</taxon>
        <taxon>Bacillati</taxon>
        <taxon>Actinomycetota</taxon>
        <taxon>Actinomycetes</taxon>
        <taxon>Micrococcales</taxon>
        <taxon>Micrococcaceae</taxon>
        <taxon>Micrococcus</taxon>
    </lineage>
</organism>
<dbReference type="EMBL" id="FPCG01000001">
    <property type="protein sequence ID" value="SFV20008.1"/>
    <property type="molecule type" value="Genomic_DNA"/>
</dbReference>
<dbReference type="CDD" id="cd00085">
    <property type="entry name" value="HNHc"/>
    <property type="match status" value="1"/>
</dbReference>
<sequence>MALAVDDVHDEGLKARLLTMVAGAGREDLCALPLESLLTLAQQVMGELKDRVVSPGFVETLAAVNLESPSGADESGMTLPKVQSEIRQLSRVVEGVQTAVVGHTDRAFNDPRDRHRLLGLPVGKSGFRSTADFLEQTQQTPQRDTRDRVSRAAQHLAPPPSADGGVQVGSALPEVSNALWDGSVDPSVVDMITRALNEARRDAARAGARRDLVEELIAAGQTRLMVTARHVSPSAVKIACRKWRLEFDRAMERSGAEQTASQAHLGRNAKFIGEENGLYLWHLRLTQGQHEVMKTVTSAGSNPRARKNRVETSEGNASGGPADQGLFDLVGAEALDADCDGERFFTAAPPERWEDRQRREVDALIAALQAALTLKDRGVLPDAGGARPQVLVTIDFETLAGRLAAHPDLPPPPDIPDRLADQHPPGETRGPVISHGAFSGPIDPRILRMWACDADLIPVVLGGEGEVLDIGRAQRPFPPAIRKAIIARDRGCAAPGCDFPPSWCEVHHIRFWKEHSGPTSVDNGVLLCSHHHHALHFDQLAIHLKNGVPWFEDISPTGRMQNRDGAEPVLQRNPLWHD</sequence>
<evidence type="ECO:0000313" key="4">
    <source>
        <dbReference type="Proteomes" id="UP000198881"/>
    </source>
</evidence>
<protein>
    <recommendedName>
        <fullName evidence="2">HNH nuclease domain-containing protein</fullName>
    </recommendedName>
</protein>
<feature type="domain" description="HNH nuclease" evidence="2">
    <location>
        <begin position="480"/>
        <end position="533"/>
    </location>
</feature>
<dbReference type="OrthoDB" id="5177627at2"/>
<keyword evidence="4" id="KW-1185">Reference proteome</keyword>
<dbReference type="InterPro" id="IPR003615">
    <property type="entry name" value="HNH_nuc"/>
</dbReference>
<dbReference type="SMART" id="SM00507">
    <property type="entry name" value="HNHc"/>
    <property type="match status" value="1"/>
</dbReference>
<dbReference type="Pfam" id="PF13391">
    <property type="entry name" value="HNH_2"/>
    <property type="match status" value="1"/>
</dbReference>
<reference evidence="3 4" key="1">
    <citation type="submission" date="2016-10" db="EMBL/GenBank/DDBJ databases">
        <authorList>
            <person name="de Groot N.N."/>
        </authorList>
    </citation>
    <scope>NUCLEOTIDE SEQUENCE [LARGE SCALE GENOMIC DNA]</scope>
    <source>
        <strain evidence="3 4">CGMCC 1.7054</strain>
    </source>
</reference>
<dbReference type="AlphaFoldDB" id="A0A1I7MDN2"/>
<feature type="region of interest" description="Disordered" evidence="1">
    <location>
        <begin position="296"/>
        <end position="323"/>
    </location>
</feature>
<dbReference type="RefSeq" id="WP_091692638.1">
    <property type="nucleotide sequence ID" value="NZ_FPCG01000001.1"/>
</dbReference>
<accession>A0A1I7MDN2</accession>
<feature type="compositionally biased region" description="Basic and acidic residues" evidence="1">
    <location>
        <begin position="415"/>
        <end position="426"/>
    </location>
</feature>
<name>A0A1I7MDN2_9MICC</name>
<feature type="region of interest" description="Disordered" evidence="1">
    <location>
        <begin position="557"/>
        <end position="578"/>
    </location>
</feature>
<feature type="region of interest" description="Disordered" evidence="1">
    <location>
        <begin position="404"/>
        <end position="435"/>
    </location>
</feature>
<dbReference type="STRING" id="574650.SAMN04487966_10121"/>
<evidence type="ECO:0000256" key="1">
    <source>
        <dbReference type="SAM" id="MobiDB-lite"/>
    </source>
</evidence>
<evidence type="ECO:0000313" key="3">
    <source>
        <dbReference type="EMBL" id="SFV20008.1"/>
    </source>
</evidence>